<evidence type="ECO:0000256" key="11">
    <source>
        <dbReference type="ARBA" id="ARBA00022884"/>
    </source>
</evidence>
<evidence type="ECO:0000256" key="7">
    <source>
        <dbReference type="ARBA" id="ARBA00022723"/>
    </source>
</evidence>
<evidence type="ECO:0000256" key="3">
    <source>
        <dbReference type="ARBA" id="ARBA00011209"/>
    </source>
</evidence>
<dbReference type="GO" id="GO:0016740">
    <property type="term" value="F:transferase activity"/>
    <property type="evidence" value="ECO:0007669"/>
    <property type="project" value="UniProtKB-ARBA"/>
</dbReference>
<dbReference type="SUPFAM" id="SSF46955">
    <property type="entry name" value="Putative DNA-binding domain"/>
    <property type="match status" value="1"/>
</dbReference>
<dbReference type="SUPFAM" id="SSF55681">
    <property type="entry name" value="Class II aaRS and biotin synthetases"/>
    <property type="match status" value="1"/>
</dbReference>
<dbReference type="InterPro" id="IPR002547">
    <property type="entry name" value="tRNA-bd_dom"/>
</dbReference>
<evidence type="ECO:0000256" key="1">
    <source>
        <dbReference type="ARBA" id="ARBA00004496"/>
    </source>
</evidence>
<keyword evidence="7 15" id="KW-0479">Metal-binding</keyword>
<dbReference type="Gene3D" id="2.40.50.140">
    <property type="entry name" value="Nucleic acid-binding proteins"/>
    <property type="match status" value="1"/>
</dbReference>
<evidence type="ECO:0000256" key="10">
    <source>
        <dbReference type="ARBA" id="ARBA00022842"/>
    </source>
</evidence>
<keyword evidence="21" id="KW-1185">Reference proteome</keyword>
<dbReference type="InterPro" id="IPR005146">
    <property type="entry name" value="B3/B4_tRNA-bd"/>
</dbReference>
<dbReference type="RefSeq" id="WP_094923251.1">
    <property type="nucleotide sequence ID" value="NZ_NPIA01000002.1"/>
</dbReference>
<dbReference type="GO" id="GO:0000049">
    <property type="term" value="F:tRNA binding"/>
    <property type="evidence" value="ECO:0007669"/>
    <property type="project" value="UniProtKB-UniRule"/>
</dbReference>
<dbReference type="AlphaFoldDB" id="A0A263BWH3"/>
<evidence type="ECO:0000256" key="6">
    <source>
        <dbReference type="ARBA" id="ARBA00022598"/>
    </source>
</evidence>
<keyword evidence="9 15" id="KW-0067">ATP-binding</keyword>
<evidence type="ECO:0000256" key="5">
    <source>
        <dbReference type="ARBA" id="ARBA00022555"/>
    </source>
</evidence>
<dbReference type="Pfam" id="PF03483">
    <property type="entry name" value="B3_4"/>
    <property type="match status" value="1"/>
</dbReference>
<evidence type="ECO:0000256" key="9">
    <source>
        <dbReference type="ARBA" id="ARBA00022840"/>
    </source>
</evidence>
<dbReference type="InterPro" id="IPR033714">
    <property type="entry name" value="tRNA_bind_bactPheRS"/>
</dbReference>
<keyword evidence="12 15" id="KW-0648">Protein biosynthesis</keyword>
<evidence type="ECO:0000313" key="20">
    <source>
        <dbReference type="EMBL" id="OZM57928.1"/>
    </source>
</evidence>
<feature type="binding site" evidence="15">
    <location>
        <position position="472"/>
    </location>
    <ligand>
        <name>Mg(2+)</name>
        <dbReference type="ChEBI" id="CHEBI:18420"/>
        <note>shared with alpha subunit</note>
    </ligand>
</feature>
<keyword evidence="6 15" id="KW-0436">Ligase</keyword>
<dbReference type="InterPro" id="IPR045060">
    <property type="entry name" value="Phe-tRNA-ligase_IIc_bsu"/>
</dbReference>
<dbReference type="FunFam" id="3.30.70.380:FF:000001">
    <property type="entry name" value="Phenylalanine--tRNA ligase beta subunit"/>
    <property type="match status" value="1"/>
</dbReference>
<gene>
    <name evidence="15" type="primary">pheT</name>
    <name evidence="20" type="ORF">CIB95_06115</name>
</gene>
<dbReference type="GO" id="GO:0009328">
    <property type="term" value="C:phenylalanine-tRNA ligase complex"/>
    <property type="evidence" value="ECO:0007669"/>
    <property type="project" value="TreeGrafter"/>
</dbReference>
<reference evidence="20 21" key="2">
    <citation type="submission" date="2017-09" db="EMBL/GenBank/DDBJ databases">
        <title>Bacillus patelloidae sp. nov., isolated from the intestinal tract of a marine limpet.</title>
        <authorList>
            <person name="Liu R."/>
            <person name="Dong C."/>
            <person name="Shao Z."/>
        </authorList>
    </citation>
    <scope>NUCLEOTIDE SEQUENCE [LARGE SCALE GENOMIC DNA]</scope>
    <source>
        <strain evidence="20 21">SA5d-4</strain>
    </source>
</reference>
<dbReference type="Gene3D" id="3.50.40.10">
    <property type="entry name" value="Phenylalanyl-trna Synthetase, Chain B, domain 3"/>
    <property type="match status" value="1"/>
</dbReference>
<comment type="subcellular location">
    <subcellularLocation>
        <location evidence="1 15">Cytoplasm</location>
    </subcellularLocation>
</comment>
<dbReference type="NCBIfam" id="NF045760">
    <property type="entry name" value="YtpR"/>
    <property type="match status" value="1"/>
</dbReference>
<evidence type="ECO:0000256" key="4">
    <source>
        <dbReference type="ARBA" id="ARBA00022490"/>
    </source>
</evidence>
<keyword evidence="11 16" id="KW-0694">RNA-binding</keyword>
<keyword evidence="5 16" id="KW-0820">tRNA-binding</keyword>
<comment type="catalytic activity">
    <reaction evidence="14 15">
        <text>tRNA(Phe) + L-phenylalanine + ATP = L-phenylalanyl-tRNA(Phe) + AMP + diphosphate + H(+)</text>
        <dbReference type="Rhea" id="RHEA:19413"/>
        <dbReference type="Rhea" id="RHEA-COMP:9668"/>
        <dbReference type="Rhea" id="RHEA-COMP:9699"/>
        <dbReference type="ChEBI" id="CHEBI:15378"/>
        <dbReference type="ChEBI" id="CHEBI:30616"/>
        <dbReference type="ChEBI" id="CHEBI:33019"/>
        <dbReference type="ChEBI" id="CHEBI:58095"/>
        <dbReference type="ChEBI" id="CHEBI:78442"/>
        <dbReference type="ChEBI" id="CHEBI:78531"/>
        <dbReference type="ChEBI" id="CHEBI:456215"/>
        <dbReference type="EC" id="6.1.1.20"/>
    </reaction>
</comment>
<evidence type="ECO:0000256" key="13">
    <source>
        <dbReference type="ARBA" id="ARBA00023146"/>
    </source>
</evidence>
<dbReference type="InterPro" id="IPR045864">
    <property type="entry name" value="aa-tRNA-synth_II/BPL/LPL"/>
</dbReference>
<dbReference type="FunFam" id="3.30.930.10:FF:000022">
    <property type="entry name" value="Phenylalanine--tRNA ligase beta subunit"/>
    <property type="match status" value="1"/>
</dbReference>
<dbReference type="FunFam" id="3.50.40.10:FF:000001">
    <property type="entry name" value="Phenylalanine--tRNA ligase beta subunit"/>
    <property type="match status" value="1"/>
</dbReference>
<feature type="domain" description="FDX-ACB" evidence="18">
    <location>
        <begin position="715"/>
        <end position="808"/>
    </location>
</feature>
<evidence type="ECO:0000256" key="14">
    <source>
        <dbReference type="ARBA" id="ARBA00049255"/>
    </source>
</evidence>
<dbReference type="SUPFAM" id="SSF56037">
    <property type="entry name" value="PheT/TilS domain"/>
    <property type="match status" value="1"/>
</dbReference>
<evidence type="ECO:0000256" key="16">
    <source>
        <dbReference type="PROSITE-ProRule" id="PRU00209"/>
    </source>
</evidence>
<dbReference type="Gene3D" id="3.30.930.10">
    <property type="entry name" value="Bira Bifunctional Protein, Domain 2"/>
    <property type="match status" value="1"/>
</dbReference>
<dbReference type="PANTHER" id="PTHR10947:SF0">
    <property type="entry name" value="PHENYLALANINE--TRNA LIGASE BETA SUBUNIT"/>
    <property type="match status" value="1"/>
</dbReference>
<dbReference type="InterPro" id="IPR005121">
    <property type="entry name" value="Fdx_antiC-bd"/>
</dbReference>
<comment type="cofactor">
    <cofactor evidence="15">
        <name>Mg(2+)</name>
        <dbReference type="ChEBI" id="CHEBI:18420"/>
    </cofactor>
    <text evidence="15">Binds 2 magnesium ions per tetramer.</text>
</comment>
<dbReference type="FunFam" id="2.40.50.140:FF:000045">
    <property type="entry name" value="Phenylalanine--tRNA ligase beta subunit"/>
    <property type="match status" value="1"/>
</dbReference>
<dbReference type="NCBIfam" id="TIGR00472">
    <property type="entry name" value="pheT_bact"/>
    <property type="match status" value="1"/>
</dbReference>
<dbReference type="InterPro" id="IPR005147">
    <property type="entry name" value="tRNA_synthase_B5-dom"/>
</dbReference>
<reference evidence="21" key="1">
    <citation type="submission" date="2017-08" db="EMBL/GenBank/DDBJ databases">
        <authorList>
            <person name="Huang Z."/>
        </authorList>
    </citation>
    <scope>NUCLEOTIDE SEQUENCE [LARGE SCALE GENOMIC DNA]</scope>
    <source>
        <strain evidence="21">SA5d-4</strain>
    </source>
</reference>
<dbReference type="GO" id="GO:0140096">
    <property type="term" value="F:catalytic activity, acting on a protein"/>
    <property type="evidence" value="ECO:0007669"/>
    <property type="project" value="UniProtKB-ARBA"/>
</dbReference>
<dbReference type="Pfam" id="PF17759">
    <property type="entry name" value="tRNA_synthFbeta"/>
    <property type="match status" value="1"/>
</dbReference>
<evidence type="ECO:0000259" key="18">
    <source>
        <dbReference type="PROSITE" id="PS51447"/>
    </source>
</evidence>
<keyword evidence="8 15" id="KW-0547">Nucleotide-binding</keyword>
<dbReference type="CDD" id="cd02796">
    <property type="entry name" value="tRNA_bind_bactPheRS"/>
    <property type="match status" value="1"/>
</dbReference>
<evidence type="ECO:0000256" key="12">
    <source>
        <dbReference type="ARBA" id="ARBA00022917"/>
    </source>
</evidence>
<dbReference type="Pfam" id="PF03147">
    <property type="entry name" value="FDX-ACB"/>
    <property type="match status" value="1"/>
</dbReference>
<dbReference type="SMART" id="SM00874">
    <property type="entry name" value="B5"/>
    <property type="match status" value="1"/>
</dbReference>
<evidence type="ECO:0000256" key="8">
    <source>
        <dbReference type="ARBA" id="ARBA00022741"/>
    </source>
</evidence>
<feature type="domain" description="B5" evidence="19">
    <location>
        <begin position="409"/>
        <end position="484"/>
    </location>
</feature>
<name>A0A263BWH3_9BACI</name>
<sequence length="809" mass="88888">MFVSYNWLKEYVDINDISAEKLADLITKSGIEVEGVETLNKGISGVVVGHVVECGQHPNADKLRVTKVDIGEEELVQIVCGAPNVAQGQTVAVAKVGAVLPGNFKIKKAKLRGEASHGMICSLSELGIDSKLVAKTYSEGIFVFPTAVTPGQDALEYLNLHDHVLELGLTPNRADCLSMLGVAYEVAAILGKDVKTPQPEITEAAEKTSDYISVSIDAKKENPYYAARIVKDVKVGPSPLWMQTRLMAAGIRPISNIVDITNYMLLEYGTPLHGFDYDRIGSKEIVVRLAKQDEEIVTLDDATRKLNDHHLVITNGKEPIAVAGVMGGATSEVQDDTTTVLIEAAYFDAQTVRQASKDLGLRSEASSRFEKGIDPKRVKAACDRAAALMAELAGGTVLEGVVEAGEVNTEATTVSVTADRINAVLGTSLTSDEVGAIFTRLQFAYKEEAGNFTVEVPTRRWDITISEDLIEEVARLFGYDEIPTTLPVGASTPGTLTEYQYKRRMMRRFMEGAGMYQAKTYALTSSEKSLQYAFNNEGLYPVTLKMPMSEERSQLRTSLIPHLLEVVHYNQSRQMEDVAIYEIGKVFLTKEENLENLPEEKERLAGAISGNWHENKWQGEKKAADFFVAKGLLEGLFAKLGIDADTVTFKQDEREGLHPGRTASIYINDTFIGCIGQVHPTEEKAYEISETYVFELDVDALISINVEALAYDKLPRYPSMTRDIALVVEETVQAGTLQSVIKEAGGELLKDVHLFDVYQGEHMEAGKKSLAFSLRYYNDEQTLTEEEVTKAHQIVLDALAEKAGATLRG</sequence>
<dbReference type="GO" id="GO:0005524">
    <property type="term" value="F:ATP binding"/>
    <property type="evidence" value="ECO:0007669"/>
    <property type="project" value="UniProtKB-UniRule"/>
</dbReference>
<dbReference type="HAMAP" id="MF_00283">
    <property type="entry name" value="Phe_tRNA_synth_beta1"/>
    <property type="match status" value="1"/>
</dbReference>
<dbReference type="GO" id="GO:0004826">
    <property type="term" value="F:phenylalanine-tRNA ligase activity"/>
    <property type="evidence" value="ECO:0007669"/>
    <property type="project" value="UniProtKB-UniRule"/>
</dbReference>
<feature type="binding site" evidence="15">
    <location>
        <position position="471"/>
    </location>
    <ligand>
        <name>Mg(2+)</name>
        <dbReference type="ChEBI" id="CHEBI:18420"/>
        <note>shared with alpha subunit</note>
    </ligand>
</feature>
<dbReference type="CDD" id="cd00769">
    <property type="entry name" value="PheRS_beta_core"/>
    <property type="match status" value="1"/>
</dbReference>
<dbReference type="InterPro" id="IPR036690">
    <property type="entry name" value="Fdx_antiC-bd_sf"/>
</dbReference>
<proteinExistence type="inferred from homology"/>
<evidence type="ECO:0000256" key="2">
    <source>
        <dbReference type="ARBA" id="ARBA00008653"/>
    </source>
</evidence>
<dbReference type="Gene3D" id="3.30.56.10">
    <property type="match status" value="2"/>
</dbReference>
<comment type="subunit">
    <text evidence="3 15">Tetramer of two alpha and two beta subunits.</text>
</comment>
<keyword evidence="13 15" id="KW-0030">Aminoacyl-tRNA synthetase</keyword>
<dbReference type="Pfam" id="PF03484">
    <property type="entry name" value="B5"/>
    <property type="match status" value="1"/>
</dbReference>
<dbReference type="InterPro" id="IPR020825">
    <property type="entry name" value="Phe-tRNA_synthase-like_B3/B4"/>
</dbReference>
<evidence type="ECO:0000313" key="21">
    <source>
        <dbReference type="Proteomes" id="UP000217083"/>
    </source>
</evidence>
<dbReference type="PROSITE" id="PS50886">
    <property type="entry name" value="TRBD"/>
    <property type="match status" value="1"/>
</dbReference>
<keyword evidence="10 15" id="KW-0460">Magnesium</keyword>
<dbReference type="GO" id="GO:0006432">
    <property type="term" value="P:phenylalanyl-tRNA aminoacylation"/>
    <property type="evidence" value="ECO:0007669"/>
    <property type="project" value="UniProtKB-UniRule"/>
</dbReference>
<evidence type="ECO:0000256" key="15">
    <source>
        <dbReference type="HAMAP-Rule" id="MF_00283"/>
    </source>
</evidence>
<dbReference type="InterPro" id="IPR004532">
    <property type="entry name" value="Phe-tRNA-ligase_IIc_bsu_bact"/>
</dbReference>
<dbReference type="SUPFAM" id="SSF50249">
    <property type="entry name" value="Nucleic acid-binding proteins"/>
    <property type="match status" value="1"/>
</dbReference>
<feature type="domain" description="TRNA-binding" evidence="17">
    <location>
        <begin position="40"/>
        <end position="155"/>
    </location>
</feature>
<dbReference type="InterPro" id="IPR009061">
    <property type="entry name" value="DNA-bd_dom_put_sf"/>
</dbReference>
<dbReference type="PROSITE" id="PS51483">
    <property type="entry name" value="B5"/>
    <property type="match status" value="1"/>
</dbReference>
<keyword evidence="4 15" id="KW-0963">Cytoplasm</keyword>
<dbReference type="FunFam" id="3.30.56.10:FF:000002">
    <property type="entry name" value="Phenylalanine--tRNA ligase beta subunit"/>
    <property type="match status" value="1"/>
</dbReference>
<comment type="caution">
    <text evidence="20">The sequence shown here is derived from an EMBL/GenBank/DDBJ whole genome shotgun (WGS) entry which is preliminary data.</text>
</comment>
<comment type="similarity">
    <text evidence="2 15">Belongs to the phenylalanyl-tRNA synthetase beta subunit family. Type 1 subfamily.</text>
</comment>
<dbReference type="SMART" id="SM00873">
    <property type="entry name" value="B3_4"/>
    <property type="match status" value="1"/>
</dbReference>
<dbReference type="EMBL" id="NPIA01000002">
    <property type="protein sequence ID" value="OZM57928.1"/>
    <property type="molecule type" value="Genomic_DNA"/>
</dbReference>
<evidence type="ECO:0000259" key="19">
    <source>
        <dbReference type="PROSITE" id="PS51483"/>
    </source>
</evidence>
<feature type="binding site" evidence="15">
    <location>
        <position position="462"/>
    </location>
    <ligand>
        <name>Mg(2+)</name>
        <dbReference type="ChEBI" id="CHEBI:18420"/>
        <note>shared with alpha subunit</note>
    </ligand>
</feature>
<dbReference type="Proteomes" id="UP000217083">
    <property type="component" value="Unassembled WGS sequence"/>
</dbReference>
<dbReference type="PROSITE" id="PS51447">
    <property type="entry name" value="FDX_ACB"/>
    <property type="match status" value="1"/>
</dbReference>
<dbReference type="GO" id="GO:0000287">
    <property type="term" value="F:magnesium ion binding"/>
    <property type="evidence" value="ECO:0007669"/>
    <property type="project" value="UniProtKB-UniRule"/>
</dbReference>
<dbReference type="PANTHER" id="PTHR10947">
    <property type="entry name" value="PHENYLALANYL-TRNA SYNTHETASE BETA CHAIN AND LEUCINE-RICH REPEAT-CONTAINING PROTEIN 47"/>
    <property type="match status" value="1"/>
</dbReference>
<evidence type="ECO:0000259" key="17">
    <source>
        <dbReference type="PROSITE" id="PS50886"/>
    </source>
</evidence>
<dbReference type="Gene3D" id="3.30.70.380">
    <property type="entry name" value="Ferrodoxin-fold anticodon-binding domain"/>
    <property type="match status" value="1"/>
</dbReference>
<dbReference type="InterPro" id="IPR041616">
    <property type="entry name" value="PheRS_beta_core"/>
</dbReference>
<accession>A0A263BWH3</accession>
<dbReference type="Pfam" id="PF01588">
    <property type="entry name" value="tRNA_bind"/>
    <property type="match status" value="1"/>
</dbReference>
<dbReference type="EC" id="6.1.1.20" evidence="15"/>
<dbReference type="InterPro" id="IPR012340">
    <property type="entry name" value="NA-bd_OB-fold"/>
</dbReference>
<organism evidence="20 21">
    <name type="scientific">Lottiidibacillus patelloidae</name>
    <dbReference type="NCBI Taxonomy" id="2670334"/>
    <lineage>
        <taxon>Bacteria</taxon>
        <taxon>Bacillati</taxon>
        <taxon>Bacillota</taxon>
        <taxon>Bacilli</taxon>
        <taxon>Bacillales</taxon>
        <taxon>Bacillaceae</taxon>
        <taxon>Lottiidibacillus</taxon>
    </lineage>
</organism>
<protein>
    <recommendedName>
        <fullName evidence="15">Phenylalanine--tRNA ligase beta subunit</fullName>
        <ecNumber evidence="15">6.1.1.20</ecNumber>
    </recommendedName>
    <alternativeName>
        <fullName evidence="15">Phenylalanyl-tRNA synthetase beta subunit</fullName>
        <shortName evidence="15">PheRS</shortName>
    </alternativeName>
</protein>
<feature type="binding site" evidence="15">
    <location>
        <position position="468"/>
    </location>
    <ligand>
        <name>Mg(2+)</name>
        <dbReference type="ChEBI" id="CHEBI:18420"/>
        <note>shared with alpha subunit</note>
    </ligand>
</feature>
<dbReference type="SMART" id="SM00896">
    <property type="entry name" value="FDX-ACB"/>
    <property type="match status" value="1"/>
</dbReference>
<dbReference type="SUPFAM" id="SSF54991">
    <property type="entry name" value="Anticodon-binding domain of PheRS"/>
    <property type="match status" value="1"/>
</dbReference>